<dbReference type="EMBL" id="CP136920">
    <property type="protein sequence ID" value="WOO42472.1"/>
    <property type="molecule type" value="Genomic_DNA"/>
</dbReference>
<feature type="signal peptide" evidence="1">
    <location>
        <begin position="1"/>
        <end position="22"/>
    </location>
</feature>
<evidence type="ECO:0000313" key="3">
    <source>
        <dbReference type="EMBL" id="WOO42472.1"/>
    </source>
</evidence>
<dbReference type="AlphaFoldDB" id="A0AAQ3LDD7"/>
<feature type="domain" description="DUF2059" evidence="2">
    <location>
        <begin position="175"/>
        <end position="226"/>
    </location>
</feature>
<dbReference type="Pfam" id="PF09832">
    <property type="entry name" value="DUF2059"/>
    <property type="match status" value="1"/>
</dbReference>
<evidence type="ECO:0000313" key="4">
    <source>
        <dbReference type="Proteomes" id="UP001304300"/>
    </source>
</evidence>
<evidence type="ECO:0000259" key="2">
    <source>
        <dbReference type="Pfam" id="PF09832"/>
    </source>
</evidence>
<reference evidence="3 4" key="1">
    <citation type="submission" date="2023-10" db="EMBL/GenBank/DDBJ databases">
        <title>Rubellicoccus peritrichatus gen. nov., sp. nov., isolated from an algae of coral reef tank.</title>
        <authorList>
            <person name="Luo J."/>
        </authorList>
    </citation>
    <scope>NUCLEOTIDE SEQUENCE [LARGE SCALE GENOMIC DNA]</scope>
    <source>
        <strain evidence="3 4">CR14</strain>
    </source>
</reference>
<evidence type="ECO:0000256" key="1">
    <source>
        <dbReference type="SAM" id="SignalP"/>
    </source>
</evidence>
<dbReference type="RefSeq" id="WP_317834994.1">
    <property type="nucleotide sequence ID" value="NZ_CP136920.1"/>
</dbReference>
<proteinExistence type="predicted"/>
<gene>
    <name evidence="3" type="ORF">RZN69_05175</name>
</gene>
<accession>A0AAQ3LDD7</accession>
<dbReference type="KEGG" id="puo:RZN69_05175"/>
<keyword evidence="1" id="KW-0732">Signal</keyword>
<dbReference type="Proteomes" id="UP001304300">
    <property type="component" value="Chromosome"/>
</dbReference>
<sequence length="254" mass="28209">MKTNIIPSVIILVIGSCLSAFAEKPEDSGIVLRGVLDMGSKKLFSVSTPGGSSKDWVELGGGFREYELVSYDPETQMLTVVRDGEELKVPMAGATEVNASAEEISMEERVAEARRIMDIINFEETLDKTLEAQMKGMTNVMRQQMQQAGGNDEELVNFQMKAMEEMFADMDWGTIKDGLIEVYAEVFTKDELTGIVDFYATPSGQASLDKAPELNVKTMEIMTPMILEASQNMQQKMMQFQQERQKKAAEAAAE</sequence>
<dbReference type="PROSITE" id="PS51257">
    <property type="entry name" value="PROKAR_LIPOPROTEIN"/>
    <property type="match status" value="1"/>
</dbReference>
<organism evidence="3 4">
    <name type="scientific">Rubellicoccus peritrichatus</name>
    <dbReference type="NCBI Taxonomy" id="3080537"/>
    <lineage>
        <taxon>Bacteria</taxon>
        <taxon>Pseudomonadati</taxon>
        <taxon>Verrucomicrobiota</taxon>
        <taxon>Opitutia</taxon>
        <taxon>Puniceicoccales</taxon>
        <taxon>Cerasicoccaceae</taxon>
        <taxon>Rubellicoccus</taxon>
    </lineage>
</organism>
<name>A0AAQ3LDD7_9BACT</name>
<keyword evidence="4" id="KW-1185">Reference proteome</keyword>
<protein>
    <submittedName>
        <fullName evidence="3">DUF2059 domain-containing protein</fullName>
    </submittedName>
</protein>
<dbReference type="InterPro" id="IPR018637">
    <property type="entry name" value="DUF2059"/>
</dbReference>
<feature type="chain" id="PRO_5042941563" evidence="1">
    <location>
        <begin position="23"/>
        <end position="254"/>
    </location>
</feature>